<protein>
    <recommendedName>
        <fullName evidence="1">peptidyl-tRNA hydrolase</fullName>
        <ecNumber evidence="1">3.1.1.29</ecNumber>
    </recommendedName>
</protein>
<feature type="compositionally biased region" description="Low complexity" evidence="4">
    <location>
        <begin position="66"/>
        <end position="83"/>
    </location>
</feature>
<dbReference type="InterPro" id="IPR023476">
    <property type="entry name" value="Pep_tRNA_hydro_II_dom_sf"/>
</dbReference>
<feature type="domain" description="Kinesin motor" evidence="5">
    <location>
        <begin position="173"/>
        <end position="377"/>
    </location>
</feature>
<comment type="caution">
    <text evidence="6">The sequence shown here is derived from an EMBL/GenBank/DDBJ whole genome shotgun (WGS) entry which is preliminary data.</text>
</comment>
<dbReference type="EC" id="3.1.1.29" evidence="1"/>
<dbReference type="Gene3D" id="3.40.1490.10">
    <property type="entry name" value="Bit1"/>
    <property type="match status" value="1"/>
</dbReference>
<dbReference type="InterPro" id="IPR027417">
    <property type="entry name" value="P-loop_NTPase"/>
</dbReference>
<dbReference type="InterPro" id="IPR002833">
    <property type="entry name" value="PTH2"/>
</dbReference>
<dbReference type="PANTHER" id="PTHR46194">
    <property type="entry name" value="PEPTIDYL-TRNA HYDROLASE PTRHD1-RELATED"/>
    <property type="match status" value="1"/>
</dbReference>
<dbReference type="InterPro" id="IPR042237">
    <property type="entry name" value="PTRHD1"/>
</dbReference>
<dbReference type="PANTHER" id="PTHR46194:SF1">
    <property type="entry name" value="PEPTIDYL-TRNA HYDROLASE PTRHD1-RELATED"/>
    <property type="match status" value="1"/>
</dbReference>
<dbReference type="Proteomes" id="UP000186817">
    <property type="component" value="Unassembled WGS sequence"/>
</dbReference>
<feature type="region of interest" description="Disordered" evidence="4">
    <location>
        <begin position="61"/>
        <end position="83"/>
    </location>
</feature>
<proteinExistence type="predicted"/>
<evidence type="ECO:0000313" key="7">
    <source>
        <dbReference type="Proteomes" id="UP000186817"/>
    </source>
</evidence>
<organism evidence="6 7">
    <name type="scientific">Symbiodinium microadriaticum</name>
    <name type="common">Dinoflagellate</name>
    <name type="synonym">Zooxanthella microadriatica</name>
    <dbReference type="NCBI Taxonomy" id="2951"/>
    <lineage>
        <taxon>Eukaryota</taxon>
        <taxon>Sar</taxon>
        <taxon>Alveolata</taxon>
        <taxon>Dinophyceae</taxon>
        <taxon>Suessiales</taxon>
        <taxon>Symbiodiniaceae</taxon>
        <taxon>Symbiodinium</taxon>
    </lineage>
</organism>
<accession>A0A1Q9DDS6</accession>
<dbReference type="SUPFAM" id="SSF102462">
    <property type="entry name" value="Peptidyl-tRNA hydrolase II"/>
    <property type="match status" value="1"/>
</dbReference>
<dbReference type="GO" id="GO:0008017">
    <property type="term" value="F:microtubule binding"/>
    <property type="evidence" value="ECO:0007669"/>
    <property type="project" value="InterPro"/>
</dbReference>
<dbReference type="SMART" id="SM00129">
    <property type="entry name" value="KISc"/>
    <property type="match status" value="1"/>
</dbReference>
<feature type="region of interest" description="Disordered" evidence="4">
    <location>
        <begin position="471"/>
        <end position="505"/>
    </location>
</feature>
<dbReference type="GO" id="GO:0007018">
    <property type="term" value="P:microtubule-based movement"/>
    <property type="evidence" value="ECO:0007669"/>
    <property type="project" value="InterPro"/>
</dbReference>
<dbReference type="SUPFAM" id="SSF52540">
    <property type="entry name" value="P-loop containing nucleoside triphosphate hydrolases"/>
    <property type="match status" value="1"/>
</dbReference>
<feature type="compositionally biased region" description="Acidic residues" evidence="4">
    <location>
        <begin position="495"/>
        <end position="505"/>
    </location>
</feature>
<dbReference type="InterPro" id="IPR036961">
    <property type="entry name" value="Kinesin_motor_dom_sf"/>
</dbReference>
<name>A0A1Q9DDS6_SYMMI</name>
<feature type="region of interest" description="Disordered" evidence="4">
    <location>
        <begin position="337"/>
        <end position="395"/>
    </location>
</feature>
<reference evidence="6 7" key="1">
    <citation type="submission" date="2016-02" db="EMBL/GenBank/DDBJ databases">
        <title>Genome analysis of coral dinoflagellate symbionts highlights evolutionary adaptations to a symbiotic lifestyle.</title>
        <authorList>
            <person name="Aranda M."/>
            <person name="Li Y."/>
            <person name="Liew Y.J."/>
            <person name="Baumgarten S."/>
            <person name="Simakov O."/>
            <person name="Wilson M."/>
            <person name="Piel J."/>
            <person name="Ashoor H."/>
            <person name="Bougouffa S."/>
            <person name="Bajic V.B."/>
            <person name="Ryu T."/>
            <person name="Ravasi T."/>
            <person name="Bayer T."/>
            <person name="Micklem G."/>
            <person name="Kim H."/>
            <person name="Bhak J."/>
            <person name="Lajeunesse T.C."/>
            <person name="Voolstra C.R."/>
        </authorList>
    </citation>
    <scope>NUCLEOTIDE SEQUENCE [LARGE SCALE GENOMIC DNA]</scope>
    <source>
        <strain evidence="6 7">CCMP2467</strain>
    </source>
</reference>
<keyword evidence="7" id="KW-1185">Reference proteome</keyword>
<comment type="catalytic activity">
    <reaction evidence="3">
        <text>an N-acyl-L-alpha-aminoacyl-tRNA + H2O = an N-acyl-L-amino acid + a tRNA + H(+)</text>
        <dbReference type="Rhea" id="RHEA:54448"/>
        <dbReference type="Rhea" id="RHEA-COMP:10123"/>
        <dbReference type="Rhea" id="RHEA-COMP:13883"/>
        <dbReference type="ChEBI" id="CHEBI:15377"/>
        <dbReference type="ChEBI" id="CHEBI:15378"/>
        <dbReference type="ChEBI" id="CHEBI:59874"/>
        <dbReference type="ChEBI" id="CHEBI:78442"/>
        <dbReference type="ChEBI" id="CHEBI:138191"/>
        <dbReference type="EC" id="3.1.1.29"/>
    </reaction>
</comment>
<keyword evidence="2" id="KW-0378">Hydrolase</keyword>
<dbReference type="Pfam" id="PF01981">
    <property type="entry name" value="PTH2"/>
    <property type="match status" value="1"/>
</dbReference>
<evidence type="ECO:0000313" key="6">
    <source>
        <dbReference type="EMBL" id="OLP93373.1"/>
    </source>
</evidence>
<dbReference type="GO" id="GO:0003777">
    <property type="term" value="F:microtubule motor activity"/>
    <property type="evidence" value="ECO:0007669"/>
    <property type="project" value="InterPro"/>
</dbReference>
<evidence type="ECO:0000256" key="4">
    <source>
        <dbReference type="SAM" id="MobiDB-lite"/>
    </source>
</evidence>
<dbReference type="OrthoDB" id="201213at2759"/>
<dbReference type="GO" id="GO:0005524">
    <property type="term" value="F:ATP binding"/>
    <property type="evidence" value="ECO:0007669"/>
    <property type="project" value="InterPro"/>
</dbReference>
<dbReference type="AlphaFoldDB" id="A0A1Q9DDS6"/>
<evidence type="ECO:0000256" key="1">
    <source>
        <dbReference type="ARBA" id="ARBA00013260"/>
    </source>
</evidence>
<dbReference type="Gene3D" id="3.40.850.10">
    <property type="entry name" value="Kinesin motor domain"/>
    <property type="match status" value="1"/>
</dbReference>
<sequence length="505" mass="55376">MALAATWATLPHKVVRPAAAYSGRLPTSVRKAMSSSSSGTAAQNFCCWGLLTSGLGLWRRTPRSSPPSAAARSAGSKAGAAASNSNDPLAVFVVLRKDLDWPTGAMINQACHACSAMAWEAREDEDAVNYFSEGLEGHMVKSTMGAKSQGELEDVTKKLEEAGIPYKLWVEQPEDIPVCVATWPRKRSVLRKVLKKLSRSWPSEDVKRGVAILHRPGGSERDAKDFTFDAVFNADMTQQQIFDDTAADILDSVMDTTSQDTTYLVRGSYLEIYNEEIRDLLSKNPKGRCELKALMRSPGVFLRKHSKGVFQSGLCAVEELIWMLAPGTWCSGQSLPKSGATMPSECPPDNSASTAGKGLKGLEFGPTSSLQGPPSPYPPGPLQSQTNSALPCAPEPGFRGDDRAADFVGARHTRHPWFFLTHQEEKLQLHNAGRCHPCVAFALREDGCWKGDECSHCHFCNAATARVRRSQLQSEARRRRRRARRLQQSSCREPPEEEDILESAQ</sequence>
<evidence type="ECO:0000259" key="5">
    <source>
        <dbReference type="SMART" id="SM00129"/>
    </source>
</evidence>
<gene>
    <name evidence="6" type="primary">KIF3C</name>
    <name evidence="6" type="ORF">AK812_SmicGene24730</name>
</gene>
<evidence type="ECO:0000256" key="2">
    <source>
        <dbReference type="ARBA" id="ARBA00022801"/>
    </source>
</evidence>
<dbReference type="EMBL" id="LSRX01000584">
    <property type="protein sequence ID" value="OLP93373.1"/>
    <property type="molecule type" value="Genomic_DNA"/>
</dbReference>
<dbReference type="GO" id="GO:0004045">
    <property type="term" value="F:peptidyl-tRNA hydrolase activity"/>
    <property type="evidence" value="ECO:0007669"/>
    <property type="project" value="UniProtKB-EC"/>
</dbReference>
<evidence type="ECO:0000256" key="3">
    <source>
        <dbReference type="ARBA" id="ARBA00048707"/>
    </source>
</evidence>
<dbReference type="InterPro" id="IPR001752">
    <property type="entry name" value="Kinesin_motor_dom"/>
</dbReference>